<dbReference type="Pfam" id="PF02659">
    <property type="entry name" value="Mntp"/>
    <property type="match status" value="1"/>
</dbReference>
<dbReference type="PANTHER" id="PTHR35529">
    <property type="entry name" value="MANGANESE EFFLUX PUMP MNTP-RELATED"/>
    <property type="match status" value="1"/>
</dbReference>
<evidence type="ECO:0000313" key="9">
    <source>
        <dbReference type="EMBL" id="QGQ93466.1"/>
    </source>
</evidence>
<feature type="transmembrane region" description="Helical" evidence="8">
    <location>
        <begin position="165"/>
        <end position="185"/>
    </location>
</feature>
<dbReference type="GO" id="GO:0005886">
    <property type="term" value="C:plasma membrane"/>
    <property type="evidence" value="ECO:0007669"/>
    <property type="project" value="UniProtKB-SubCell"/>
</dbReference>
<comment type="similarity">
    <text evidence="8">Belongs to the MntP (TC 9.B.29) family.</text>
</comment>
<dbReference type="PANTHER" id="PTHR35529:SF1">
    <property type="entry name" value="MANGANESE EFFLUX PUMP MNTP-RELATED"/>
    <property type="match status" value="1"/>
</dbReference>
<dbReference type="EMBL" id="CP034235">
    <property type="protein sequence ID" value="QGQ93466.1"/>
    <property type="molecule type" value="Genomic_DNA"/>
</dbReference>
<evidence type="ECO:0000256" key="3">
    <source>
        <dbReference type="ARBA" id="ARBA00022692"/>
    </source>
</evidence>
<dbReference type="KEGG" id="ppsc:EHS13_00240"/>
<dbReference type="InterPro" id="IPR003810">
    <property type="entry name" value="Mntp/YtaF"/>
</dbReference>
<dbReference type="Proteomes" id="UP000426246">
    <property type="component" value="Chromosome"/>
</dbReference>
<evidence type="ECO:0000256" key="7">
    <source>
        <dbReference type="ARBA" id="ARBA00023211"/>
    </source>
</evidence>
<evidence type="ECO:0000256" key="2">
    <source>
        <dbReference type="ARBA" id="ARBA00022475"/>
    </source>
</evidence>
<evidence type="ECO:0000256" key="8">
    <source>
        <dbReference type="HAMAP-Rule" id="MF_01521"/>
    </source>
</evidence>
<proteinExistence type="inferred from homology"/>
<keyword evidence="3 8" id="KW-0812">Transmembrane</keyword>
<evidence type="ECO:0000256" key="6">
    <source>
        <dbReference type="ARBA" id="ARBA00023136"/>
    </source>
</evidence>
<dbReference type="RefSeq" id="WP_155698273.1">
    <property type="nucleotide sequence ID" value="NZ_CP034235.1"/>
</dbReference>
<keyword evidence="10" id="KW-1185">Reference proteome</keyword>
<dbReference type="GO" id="GO:0005384">
    <property type="term" value="F:manganese ion transmembrane transporter activity"/>
    <property type="evidence" value="ECO:0007669"/>
    <property type="project" value="UniProtKB-UniRule"/>
</dbReference>
<dbReference type="HAMAP" id="MF_01521">
    <property type="entry name" value="MntP_pump"/>
    <property type="match status" value="1"/>
</dbReference>
<keyword evidence="7 8" id="KW-0464">Manganese</keyword>
<reference evidence="10" key="1">
    <citation type="submission" date="2018-11" db="EMBL/GenBank/DDBJ databases">
        <title>Complete genome sequence of Paenibacillus sp. ML311-T8.</title>
        <authorList>
            <person name="Nam Y.-D."/>
            <person name="Kang J."/>
            <person name="Chung W.-H."/>
            <person name="Park Y.S."/>
        </authorList>
    </citation>
    <scope>NUCLEOTIDE SEQUENCE [LARGE SCALE GENOMIC DNA]</scope>
    <source>
        <strain evidence="10">ML311-T8</strain>
    </source>
</reference>
<feature type="transmembrane region" description="Helical" evidence="8">
    <location>
        <begin position="107"/>
        <end position="131"/>
    </location>
</feature>
<dbReference type="InterPro" id="IPR022929">
    <property type="entry name" value="Put_MntP"/>
</dbReference>
<dbReference type="OrthoDB" id="1679700at2"/>
<feature type="transmembrane region" description="Helical" evidence="8">
    <location>
        <begin position="45"/>
        <end position="63"/>
    </location>
</feature>
<gene>
    <name evidence="8" type="primary">mntP</name>
    <name evidence="9" type="ORF">EHS13_00240</name>
</gene>
<dbReference type="AlphaFoldDB" id="A0A6B8RDL4"/>
<feature type="transmembrane region" description="Helical" evidence="8">
    <location>
        <begin position="137"/>
        <end position="158"/>
    </location>
</feature>
<keyword evidence="5 8" id="KW-0406">Ion transport</keyword>
<protein>
    <recommendedName>
        <fullName evidence="8">Putative manganese efflux pump MntP</fullName>
    </recommendedName>
</protein>
<evidence type="ECO:0000256" key="5">
    <source>
        <dbReference type="ARBA" id="ARBA00023065"/>
    </source>
</evidence>
<keyword evidence="6 8" id="KW-0472">Membrane</keyword>
<name>A0A6B8RDL4_9BACL</name>
<organism evidence="9 10">
    <name type="scientific">Paenibacillus psychroresistens</name>
    <dbReference type="NCBI Taxonomy" id="1778678"/>
    <lineage>
        <taxon>Bacteria</taxon>
        <taxon>Bacillati</taxon>
        <taxon>Bacillota</taxon>
        <taxon>Bacilli</taxon>
        <taxon>Bacillales</taxon>
        <taxon>Paenibacillaceae</taxon>
        <taxon>Paenibacillus</taxon>
    </lineage>
</organism>
<evidence type="ECO:0000256" key="4">
    <source>
        <dbReference type="ARBA" id="ARBA00022989"/>
    </source>
</evidence>
<keyword evidence="2 8" id="KW-1003">Cell membrane</keyword>
<keyword evidence="1 8" id="KW-0813">Transport</keyword>
<feature type="transmembrane region" description="Helical" evidence="8">
    <location>
        <begin position="12"/>
        <end position="33"/>
    </location>
</feature>
<comment type="subcellular location">
    <subcellularLocation>
        <location evidence="8">Cell membrane</location>
        <topology evidence="8">Multi-pass membrane protein</topology>
    </subcellularLocation>
</comment>
<sequence length="186" mass="19866">MSAAVAQWGQFFTLFLMAFALGLDAFSLGLGIGLRGIRLMDILKISVVIALFHMFMPLFGFFMGNYLGLLLGSVANTVGGILLVLLGSHMVYSAIRGDAVKSFDYRTIWGLLLFSFMVSIDAFSVGVSLGIFATDLLLAVLLFGLFGGGMSIVGLLLGRKLGHWVGGYGEAFGGAILFVFGLKFLI</sequence>
<evidence type="ECO:0000256" key="1">
    <source>
        <dbReference type="ARBA" id="ARBA00022448"/>
    </source>
</evidence>
<evidence type="ECO:0000313" key="10">
    <source>
        <dbReference type="Proteomes" id="UP000426246"/>
    </source>
</evidence>
<accession>A0A6B8RDL4</accession>
<comment type="function">
    <text evidence="8">Probably functions as a manganese efflux pump.</text>
</comment>
<keyword evidence="4 8" id="KW-1133">Transmembrane helix</keyword>
<feature type="transmembrane region" description="Helical" evidence="8">
    <location>
        <begin position="69"/>
        <end position="95"/>
    </location>
</feature>